<dbReference type="Gene3D" id="3.20.20.80">
    <property type="entry name" value="Glycosidases"/>
    <property type="match status" value="1"/>
</dbReference>
<keyword evidence="10" id="KW-1185">Reference proteome</keyword>
<dbReference type="HOGENOM" id="CLU_018711_0_0_5"/>
<feature type="signal peptide" evidence="7">
    <location>
        <begin position="1"/>
        <end position="37"/>
    </location>
</feature>
<dbReference type="InterPro" id="IPR001944">
    <property type="entry name" value="Glycoside_Hdrlase_35"/>
</dbReference>
<dbReference type="SUPFAM" id="SSF51445">
    <property type="entry name" value="(Trans)glycosidases"/>
    <property type="match status" value="1"/>
</dbReference>
<dbReference type="KEGG" id="ssan:NX02_22850"/>
<dbReference type="PANTHER" id="PTHR23421">
    <property type="entry name" value="BETA-GALACTOSIDASE RELATED"/>
    <property type="match status" value="1"/>
</dbReference>
<dbReference type="Proteomes" id="UP000018851">
    <property type="component" value="Chromosome"/>
</dbReference>
<evidence type="ECO:0000256" key="6">
    <source>
        <dbReference type="SAM" id="MobiDB-lite"/>
    </source>
</evidence>
<dbReference type="PROSITE" id="PS01182">
    <property type="entry name" value="GLYCOSYL_HYDROL_F35"/>
    <property type="match status" value="1"/>
</dbReference>
<evidence type="ECO:0000256" key="5">
    <source>
        <dbReference type="RuleBase" id="RU003679"/>
    </source>
</evidence>
<evidence type="ECO:0000256" key="4">
    <source>
        <dbReference type="RuleBase" id="RU000675"/>
    </source>
</evidence>
<evidence type="ECO:0000256" key="3">
    <source>
        <dbReference type="ARBA" id="ARBA00023295"/>
    </source>
</evidence>
<comment type="catalytic activity">
    <reaction evidence="4">
        <text>Hydrolysis of terminal non-reducing beta-D-galactose residues in beta-D-galactosides.</text>
        <dbReference type="EC" id="3.2.1.23"/>
    </reaction>
</comment>
<feature type="domain" description="Glycoside hydrolase 35 catalytic" evidence="8">
    <location>
        <begin position="74"/>
        <end position="419"/>
    </location>
</feature>
<comment type="similarity">
    <text evidence="1 5">Belongs to the glycosyl hydrolase 35 family.</text>
</comment>
<dbReference type="Gene3D" id="2.102.20.10">
    <property type="entry name" value="Beta-galactosidase, domain 2"/>
    <property type="match status" value="1"/>
</dbReference>
<proteinExistence type="inferred from homology"/>
<gene>
    <name evidence="9" type="ORF">NX02_22850</name>
</gene>
<evidence type="ECO:0000313" key="9">
    <source>
        <dbReference type="EMBL" id="AHE56188.1"/>
    </source>
</evidence>
<dbReference type="InterPro" id="IPR017853">
    <property type="entry name" value="GH"/>
</dbReference>
<dbReference type="RefSeq" id="WP_025294313.1">
    <property type="nucleotide sequence ID" value="NZ_CP006644.1"/>
</dbReference>
<dbReference type="GO" id="GO:0005975">
    <property type="term" value="P:carbohydrate metabolic process"/>
    <property type="evidence" value="ECO:0007669"/>
    <property type="project" value="InterPro"/>
</dbReference>
<dbReference type="eggNOG" id="COG1874">
    <property type="taxonomic scope" value="Bacteria"/>
</dbReference>
<evidence type="ECO:0000256" key="2">
    <source>
        <dbReference type="ARBA" id="ARBA00022801"/>
    </source>
</evidence>
<sequence>MQNHHHAAGAFLHRRRGWRSAAFLAALLATAPLAAQAPVSVDATAPAPAPRSDHLHLGTGTGPGGTLGVNSRYLTRDGKPWIPVMGEFHASRFPAAYWEEEILKMKAAGVNIVATYILWNHYELAPGTLDWTGDRDIRRFAELCRKHGMMLFIRPGPWGHAEARFGGIPDWVVAATATRGNDPAYMAEVERFWRGLYGQLRGLMWKDGGPIMGFQVENEYNLVGAGQGREHIAALKALAVKIGFDTPLYTVTGWDQTVYPRGEVVPVMGGYMDLPWAASPKQLPPNENHAFRFTSRVSGDLGAQTKGGRRGDADDDIENTPFLGAEYGGGLPVMYRRRPLMKPIDVSAAITTQIGSGVNLLGYYMFHGGANPLANGRTLEETQRSGGYNDVPAIGYDFQAPLGQYGEVNPVSGALRPLHYFLNAYGDRLATTRLYQPAVVPRDHLDLQPLRWSLRGAGDAGFLFVNNHVRLYPTPAHRGVRFDVKLPGGSLTLPSAPVDIAPGASFIWPVNLDMDGVRLSWATAQPMTRLADDKGPIHVLAATAPGAVELAFDAATVASLSVPSTRDAGGRMIAKVTPKAAPVTISVTGKDGKTVRIVLLDQAQAGKAWVGDAFGQRRLVLTDADLFFAPDRMVLRQRGSGDFRFSVWPALASPKGSAPIARGRDGGLTATVPGAAPRTLPLTLERTPGEAPPIAIGGPANAAMQPLPEAHRAAGAWGFTVPQDALAGASDAYMEIDYRGDVARLLDGTTMLDDAFWDGRVWRIGLKRFASRLGHPWTMTVMPMRADAPIYLDEVARKQLPATGQVAEIKSIRLVPEHELVVTQ</sequence>
<keyword evidence="7" id="KW-0732">Signal</keyword>
<accession>W0AIR2</accession>
<reference evidence="9 10" key="1">
    <citation type="submission" date="2013-07" db="EMBL/GenBank/DDBJ databases">
        <title>Completed genome of Sphingomonas sanxanigenens NX02.</title>
        <authorList>
            <person name="Ma T."/>
            <person name="Huang H."/>
            <person name="Wu M."/>
            <person name="Li X."/>
            <person name="Li G."/>
        </authorList>
    </citation>
    <scope>NUCLEOTIDE SEQUENCE [LARGE SCALE GENOMIC DNA]</scope>
    <source>
        <strain evidence="9 10">NX02</strain>
    </source>
</reference>
<dbReference type="PRINTS" id="PR00742">
    <property type="entry name" value="GLHYDRLASE35"/>
</dbReference>
<name>W0AIR2_9SPHN</name>
<dbReference type="EC" id="3.2.1.23" evidence="4"/>
<evidence type="ECO:0000259" key="8">
    <source>
        <dbReference type="Pfam" id="PF01301"/>
    </source>
</evidence>
<dbReference type="PATRIC" id="fig|1123269.5.peg.4469"/>
<evidence type="ECO:0000313" key="10">
    <source>
        <dbReference type="Proteomes" id="UP000018851"/>
    </source>
</evidence>
<dbReference type="InterPro" id="IPR037110">
    <property type="entry name" value="Betagal_dom2_sf"/>
</dbReference>
<dbReference type="GO" id="GO:0004565">
    <property type="term" value="F:beta-galactosidase activity"/>
    <property type="evidence" value="ECO:0007669"/>
    <property type="project" value="UniProtKB-EC"/>
</dbReference>
<feature type="region of interest" description="Disordered" evidence="6">
    <location>
        <begin position="43"/>
        <end position="63"/>
    </location>
</feature>
<dbReference type="InterPro" id="IPR019801">
    <property type="entry name" value="Glyco_hydro_35_CS"/>
</dbReference>
<dbReference type="AlphaFoldDB" id="W0AIR2"/>
<feature type="chain" id="PRO_5004785467" description="Beta-galactosidase" evidence="7">
    <location>
        <begin position="38"/>
        <end position="824"/>
    </location>
</feature>
<protein>
    <recommendedName>
        <fullName evidence="4">Beta-galactosidase</fullName>
        <ecNumber evidence="4">3.2.1.23</ecNumber>
    </recommendedName>
</protein>
<evidence type="ECO:0000256" key="1">
    <source>
        <dbReference type="ARBA" id="ARBA00009809"/>
    </source>
</evidence>
<keyword evidence="2 4" id="KW-0378">Hydrolase</keyword>
<evidence type="ECO:0000256" key="7">
    <source>
        <dbReference type="SAM" id="SignalP"/>
    </source>
</evidence>
<keyword evidence="3 4" id="KW-0326">Glycosidase</keyword>
<dbReference type="EMBL" id="CP006644">
    <property type="protein sequence ID" value="AHE56188.1"/>
    <property type="molecule type" value="Genomic_DNA"/>
</dbReference>
<dbReference type="InterPro" id="IPR031330">
    <property type="entry name" value="Gly_Hdrlase_35_cat"/>
</dbReference>
<dbReference type="Pfam" id="PF01301">
    <property type="entry name" value="Glyco_hydro_35"/>
    <property type="match status" value="1"/>
</dbReference>
<organism evidence="9 10">
    <name type="scientific">Sphingomonas sanxanigenens DSM 19645 = NX02</name>
    <dbReference type="NCBI Taxonomy" id="1123269"/>
    <lineage>
        <taxon>Bacteria</taxon>
        <taxon>Pseudomonadati</taxon>
        <taxon>Pseudomonadota</taxon>
        <taxon>Alphaproteobacteria</taxon>
        <taxon>Sphingomonadales</taxon>
        <taxon>Sphingomonadaceae</taxon>
        <taxon>Sphingomonas</taxon>
    </lineage>
</organism>
<dbReference type="OrthoDB" id="9813184at2"/>
<dbReference type="STRING" id="1123269.NX02_22850"/>